<feature type="transmembrane region" description="Helical" evidence="2">
    <location>
        <begin position="235"/>
        <end position="251"/>
    </location>
</feature>
<gene>
    <name evidence="4" type="ORF">BSTOLATCC_MIC26214</name>
</gene>
<organism evidence="4 5">
    <name type="scientific">Blepharisma stoltei</name>
    <dbReference type="NCBI Taxonomy" id="1481888"/>
    <lineage>
        <taxon>Eukaryota</taxon>
        <taxon>Sar</taxon>
        <taxon>Alveolata</taxon>
        <taxon>Ciliophora</taxon>
        <taxon>Postciliodesmatophora</taxon>
        <taxon>Heterotrichea</taxon>
        <taxon>Heterotrichida</taxon>
        <taxon>Blepharismidae</taxon>
        <taxon>Blepharisma</taxon>
    </lineage>
</organism>
<evidence type="ECO:0000256" key="1">
    <source>
        <dbReference type="SAM" id="MobiDB-lite"/>
    </source>
</evidence>
<name>A0AAU9JF40_9CILI</name>
<accession>A0AAU9JF40</accession>
<feature type="transmembrane region" description="Helical" evidence="2">
    <location>
        <begin position="865"/>
        <end position="891"/>
    </location>
</feature>
<keyword evidence="5" id="KW-1185">Reference proteome</keyword>
<dbReference type="AlphaFoldDB" id="A0AAU9JF40"/>
<evidence type="ECO:0000259" key="3">
    <source>
        <dbReference type="Pfam" id="PF25474"/>
    </source>
</evidence>
<feature type="transmembrane region" description="Helical" evidence="2">
    <location>
        <begin position="187"/>
        <end position="214"/>
    </location>
</feature>
<keyword evidence="2" id="KW-0812">Transmembrane</keyword>
<evidence type="ECO:0000313" key="4">
    <source>
        <dbReference type="EMBL" id="CAG9320294.1"/>
    </source>
</evidence>
<dbReference type="Pfam" id="PF25474">
    <property type="entry name" value="TPR_TmcB"/>
    <property type="match status" value="1"/>
</dbReference>
<feature type="transmembrane region" description="Helical" evidence="2">
    <location>
        <begin position="100"/>
        <end position="125"/>
    </location>
</feature>
<sequence length="1011" mass="117113">MTVLEHAHAQDFTVNSTPYRKLKKFSYSILSQLFVAKYSSKPQLKHQAILEAILNLILTLQIVSLAWYPDLNISNWSTFLSFLRILGYISYDSICADLGIMNLCFGATAFAIYAEFVFLFIFGIFAYLNKNLPKILTFIPIKIAHIFTSIGIIPSFMIMLMVFKYSIINAEYIEEYDNGISAKDFNYGTFGIVFSLFSMILLLCINFLYEFFICDMKHSHHNLNIKARSSSELDLQRKAFYIVMCIFYVSFGKDNVSGLQISAFIISFGLMVKSIYVLQYFNVVENCIQIYKMAAISMTLLIFLFGEILDNTKIIIVFNIILQPIVAYFTIKFVAYKYKKLKENSENPRNQFEFERKFRHLFTRSHDLDADKSLNLFTDYWNARQFKKNKLFLIWEFDVCISILKDERLARVKFSKISKAEFSLEGDIQEWKIFTWLKNGDRHKFSDTSFMEFLLKFSKIKKKDEAICNILIQLCNEFNSRQPRIKKLINLVYKTGDNIGNITENYKKLTEKYKSAESYDHYASFLENIVSNIEEANLIHRKKNVLNINNFHGEYQNLENYGKDVGVLLVSCSEEAFGTICYINDKASQILKTSIVNALGIPLANFIPHPFGRLHDMLMKNFLKESTRVDIPSHRTLCLQANDGFLIECYTMINLTAFYDSAYFLVSFKPRSTTRQVAIISEENIIINSSEFFGHYLGSTAKNLRNIPLSDIIPRIYITKMQDYEPVVRNVNNQCLALVRIKKIIKTVSFYFLIVVHNDDEIRRWQLGEDEDQLQNFYIENANNSAQYKSLGNLNSFILSSYETSPKKHDKETDTLAQNSFLPLSEEKKSENQFESTSKRSSSRSSSNINSNHAKKLLFLSKRKIWMLQWALLIVIFTVIITMVAVLSYIISDVSHTSKMSSLGDLGKLLYDYETITDWSRTIDKQVKANSTSTQAQKVININYFLSIVSDLEVIQNVLLDHFRDWSFCDSSKIISKEIIPTWNFNTNTPTIEKVNLYNGISNFIAEVSYI</sequence>
<reference evidence="4" key="1">
    <citation type="submission" date="2021-09" db="EMBL/GenBank/DDBJ databases">
        <authorList>
            <consortium name="AG Swart"/>
            <person name="Singh M."/>
            <person name="Singh A."/>
            <person name="Seah K."/>
            <person name="Emmerich C."/>
        </authorList>
    </citation>
    <scope>NUCLEOTIDE SEQUENCE</scope>
    <source>
        <strain evidence="4">ATCC30299</strain>
    </source>
</reference>
<evidence type="ECO:0000313" key="5">
    <source>
        <dbReference type="Proteomes" id="UP001162131"/>
    </source>
</evidence>
<evidence type="ECO:0000256" key="2">
    <source>
        <dbReference type="SAM" id="Phobius"/>
    </source>
</evidence>
<feature type="domain" description="TmcB/TmcC TPR repeats" evidence="3">
    <location>
        <begin position="449"/>
        <end position="543"/>
    </location>
</feature>
<proteinExistence type="predicted"/>
<dbReference type="InterPro" id="IPR057352">
    <property type="entry name" value="TPR_TmcB/C"/>
</dbReference>
<feature type="transmembrane region" description="Helical" evidence="2">
    <location>
        <begin position="146"/>
        <end position="167"/>
    </location>
</feature>
<protein>
    <recommendedName>
        <fullName evidence="3">TmcB/TmcC TPR repeats domain-containing protein</fullName>
    </recommendedName>
</protein>
<feature type="transmembrane region" description="Helical" evidence="2">
    <location>
        <begin position="314"/>
        <end position="335"/>
    </location>
</feature>
<feature type="transmembrane region" description="Helical" evidence="2">
    <location>
        <begin position="290"/>
        <end position="308"/>
    </location>
</feature>
<dbReference type="EMBL" id="CAJZBQ010000025">
    <property type="protein sequence ID" value="CAG9320294.1"/>
    <property type="molecule type" value="Genomic_DNA"/>
</dbReference>
<comment type="caution">
    <text evidence="4">The sequence shown here is derived from an EMBL/GenBank/DDBJ whole genome shotgun (WGS) entry which is preliminary data.</text>
</comment>
<feature type="compositionally biased region" description="Low complexity" evidence="1">
    <location>
        <begin position="839"/>
        <end position="849"/>
    </location>
</feature>
<feature type="region of interest" description="Disordered" evidence="1">
    <location>
        <begin position="826"/>
        <end position="849"/>
    </location>
</feature>
<keyword evidence="2" id="KW-1133">Transmembrane helix</keyword>
<feature type="transmembrane region" description="Helical" evidence="2">
    <location>
        <begin position="48"/>
        <end position="68"/>
    </location>
</feature>
<feature type="transmembrane region" description="Helical" evidence="2">
    <location>
        <begin position="257"/>
        <end position="278"/>
    </location>
</feature>
<keyword evidence="2" id="KW-0472">Membrane</keyword>
<dbReference type="Proteomes" id="UP001162131">
    <property type="component" value="Unassembled WGS sequence"/>
</dbReference>